<accession>A0A975A024</accession>
<dbReference type="Proteomes" id="UP000662783">
    <property type="component" value="Chromosome"/>
</dbReference>
<evidence type="ECO:0000313" key="2">
    <source>
        <dbReference type="Proteomes" id="UP000662783"/>
    </source>
</evidence>
<dbReference type="SUPFAM" id="SSF52402">
    <property type="entry name" value="Adenine nucleotide alpha hydrolases-like"/>
    <property type="match status" value="1"/>
</dbReference>
<name>A0A975A024_9BACT</name>
<keyword evidence="2" id="KW-1185">Reference proteome</keyword>
<organism evidence="1 2">
    <name type="scientific">Fulvivirga lutea</name>
    <dbReference type="NCBI Taxonomy" id="2810512"/>
    <lineage>
        <taxon>Bacteria</taxon>
        <taxon>Pseudomonadati</taxon>
        <taxon>Bacteroidota</taxon>
        <taxon>Cytophagia</taxon>
        <taxon>Cytophagales</taxon>
        <taxon>Fulvivirgaceae</taxon>
        <taxon>Fulvivirga</taxon>
    </lineage>
</organism>
<protein>
    <recommendedName>
        <fullName evidence="3">Asparagine synthetase domain-containing protein</fullName>
    </recommendedName>
</protein>
<proteinExistence type="predicted"/>
<reference evidence="1" key="1">
    <citation type="submission" date="2021-02" db="EMBL/GenBank/DDBJ databases">
        <title>Fulvivirga sp. S481 isolated from sea water.</title>
        <authorList>
            <person name="Bae S.S."/>
            <person name="Baek K."/>
        </authorList>
    </citation>
    <scope>NUCLEOTIDE SEQUENCE</scope>
    <source>
        <strain evidence="1">S481</strain>
    </source>
</reference>
<dbReference type="KEGG" id="fuv:JR347_14540"/>
<sequence length="589" mass="69038">MGAFLVAKRGYKDLRIDKVKFLFQRFGMKNFDCLEFKDHIVLVWDKELSKDKHQINIDGHHLIVAGTPIYKGCSTLSESLHAILNDLRSNSWDYRNVRGSFAFLYSPDGSYLSLYMDQAGIFNVYFDLHHNVISTSFLATIFGLSENVELNRNALIEVLTTGRLIGPDTLVDNVNRVELHIHDQIGNINITKDKTLLSIGHENFKNLSEALEYEIESVDRFFKDTKSFANNQGVDTGISSGHDSRMILIYLLRNLKKQKIQLHTYWRKTKDTELDIAEKVAKAAELDLKCIPIKHHFEKSNEEMASNLEEALLYYDGHVRMHCYFTEEYNTREHRLKILDDKRLGMNGVGGEQYRNEWHMESNKWSLTYFIRYYLCYHLAGRCFTNKSEEENYFNYLEKKIRTRLDIEKGRNYITRLEMSQYCNEVYVPSLMGARTNAENKISHFVTPFVDRQLIQDSYKAIPYHGLSYFFQQSIIRKLNKKLADVISGYGYSFSSGEPFVEKLKYIIKEITPKNIYQNRLDKKFTSKGNEDFMKFMNEFLIIREGVELLRAYKLPIDEFKLTSRPDLMPVYISLSYLILYLKKVNKLV</sequence>
<evidence type="ECO:0000313" key="1">
    <source>
        <dbReference type="EMBL" id="QSE96801.1"/>
    </source>
</evidence>
<dbReference type="RefSeq" id="WP_205721315.1">
    <property type="nucleotide sequence ID" value="NZ_CP070608.1"/>
</dbReference>
<dbReference type="EMBL" id="CP070608">
    <property type="protein sequence ID" value="QSE96801.1"/>
    <property type="molecule type" value="Genomic_DNA"/>
</dbReference>
<evidence type="ECO:0008006" key="3">
    <source>
        <dbReference type="Google" id="ProtNLM"/>
    </source>
</evidence>
<gene>
    <name evidence="1" type="ORF">JR347_14540</name>
</gene>
<dbReference type="AlphaFoldDB" id="A0A975A024"/>